<feature type="binding site" evidence="5">
    <location>
        <position position="102"/>
    </location>
    <ligand>
        <name>Mg(2+)</name>
        <dbReference type="ChEBI" id="CHEBI:18420"/>
    </ligand>
</feature>
<evidence type="ECO:0000256" key="2">
    <source>
        <dbReference type="ARBA" id="ARBA00022722"/>
    </source>
</evidence>
<dbReference type="GO" id="GO:0090729">
    <property type="term" value="F:toxin activity"/>
    <property type="evidence" value="ECO:0007669"/>
    <property type="project" value="UniProtKB-KW"/>
</dbReference>
<evidence type="ECO:0000256" key="1">
    <source>
        <dbReference type="ARBA" id="ARBA00022649"/>
    </source>
</evidence>
<keyword evidence="3 5" id="KW-0479">Metal-binding</keyword>
<dbReference type="Gene3D" id="3.40.50.1010">
    <property type="entry name" value="5'-nuclease"/>
    <property type="match status" value="1"/>
</dbReference>
<name>A0AAJ5X275_9CAUL</name>
<dbReference type="SUPFAM" id="SSF88723">
    <property type="entry name" value="PIN domain-like"/>
    <property type="match status" value="1"/>
</dbReference>
<dbReference type="GO" id="GO:0004540">
    <property type="term" value="F:RNA nuclease activity"/>
    <property type="evidence" value="ECO:0007669"/>
    <property type="project" value="InterPro"/>
</dbReference>
<evidence type="ECO:0000313" key="7">
    <source>
        <dbReference type="EMBL" id="WEK41281.1"/>
    </source>
</evidence>
<dbReference type="InterPro" id="IPR029060">
    <property type="entry name" value="PIN-like_dom_sf"/>
</dbReference>
<evidence type="ECO:0000259" key="6">
    <source>
        <dbReference type="Pfam" id="PF01850"/>
    </source>
</evidence>
<dbReference type="EMBL" id="CP119326">
    <property type="protein sequence ID" value="WEK41281.1"/>
    <property type="molecule type" value="Genomic_DNA"/>
</dbReference>
<proteinExistence type="inferred from homology"/>
<keyword evidence="5" id="KW-0800">Toxin</keyword>
<comment type="function">
    <text evidence="5">Toxic component of a toxin-antitoxin (TA) system. An RNase.</text>
</comment>
<dbReference type="InterPro" id="IPR022907">
    <property type="entry name" value="VapC_family"/>
</dbReference>
<gene>
    <name evidence="5" type="primary">vapC</name>
    <name evidence="7" type="ORF">P0Y50_06640</name>
</gene>
<keyword evidence="1 5" id="KW-1277">Toxin-antitoxin system</keyword>
<dbReference type="HAMAP" id="MF_00265">
    <property type="entry name" value="VapC_Nob1"/>
    <property type="match status" value="1"/>
</dbReference>
<feature type="domain" description="PIN" evidence="6">
    <location>
        <begin position="4"/>
        <end position="128"/>
    </location>
</feature>
<keyword evidence="2 5" id="KW-0540">Nuclease</keyword>
<dbReference type="Pfam" id="PF01850">
    <property type="entry name" value="PIN"/>
    <property type="match status" value="1"/>
</dbReference>
<feature type="binding site" evidence="5">
    <location>
        <position position="6"/>
    </location>
    <ligand>
        <name>Mg(2+)</name>
        <dbReference type="ChEBI" id="CHEBI:18420"/>
    </ligand>
</feature>
<dbReference type="InterPro" id="IPR002716">
    <property type="entry name" value="PIN_dom"/>
</dbReference>
<dbReference type="Proteomes" id="UP001213664">
    <property type="component" value="Chromosome"/>
</dbReference>
<dbReference type="AlphaFoldDB" id="A0AAJ5X275"/>
<keyword evidence="5" id="KW-0460">Magnesium</keyword>
<reference evidence="7" key="1">
    <citation type="submission" date="2023-03" db="EMBL/GenBank/DDBJ databases">
        <title>Andean soil-derived lignocellulolytic bacterial consortium as a source of novel taxa and putative plastic-active enzymes.</title>
        <authorList>
            <person name="Diaz-Garcia L."/>
            <person name="Chuvochina M."/>
            <person name="Feuerriegel G."/>
            <person name="Bunk B."/>
            <person name="Sproer C."/>
            <person name="Streit W.R."/>
            <person name="Rodriguez L.M."/>
            <person name="Overmann J."/>
            <person name="Jimenez D.J."/>
        </authorList>
    </citation>
    <scope>NUCLEOTIDE SEQUENCE</scope>
    <source>
        <strain evidence="7">MAG 833</strain>
    </source>
</reference>
<keyword evidence="4 5" id="KW-0378">Hydrolase</keyword>
<sequence>MALYLDTSVLVSAFVQDDHSEWAAALLIRRTDVVVSRWAETEFSSALGLRVRSGALKADKRAQIEDLFDGWRRGRGECRMDDQDFSRCRLLLRQGVRLRTPDALHLAVVLRHGCDMATLDKDLAAAARLEGVEVVSL</sequence>
<dbReference type="GO" id="GO:0000287">
    <property type="term" value="F:magnesium ion binding"/>
    <property type="evidence" value="ECO:0007669"/>
    <property type="project" value="UniProtKB-UniRule"/>
</dbReference>
<evidence type="ECO:0000256" key="3">
    <source>
        <dbReference type="ARBA" id="ARBA00022723"/>
    </source>
</evidence>
<comment type="cofactor">
    <cofactor evidence="5">
        <name>Mg(2+)</name>
        <dbReference type="ChEBI" id="CHEBI:18420"/>
    </cofactor>
</comment>
<dbReference type="CDD" id="cd09874">
    <property type="entry name" value="PIN_MT3492-like"/>
    <property type="match status" value="1"/>
</dbReference>
<dbReference type="EC" id="3.1.-.-" evidence="5"/>
<evidence type="ECO:0000256" key="5">
    <source>
        <dbReference type="HAMAP-Rule" id="MF_00265"/>
    </source>
</evidence>
<protein>
    <recommendedName>
        <fullName evidence="5">Ribonuclease VapC</fullName>
        <shortName evidence="5">RNase VapC</shortName>
        <ecNumber evidence="5">3.1.-.-</ecNumber>
    </recommendedName>
    <alternativeName>
        <fullName evidence="5">Toxin VapC</fullName>
    </alternativeName>
</protein>
<comment type="similarity">
    <text evidence="5">Belongs to the PINc/VapC protein family.</text>
</comment>
<organism evidence="7 8">
    <name type="scientific">Candidatus Brevundimonas colombiensis</name>
    <dbReference type="NCBI Taxonomy" id="3121376"/>
    <lineage>
        <taxon>Bacteria</taxon>
        <taxon>Pseudomonadati</taxon>
        <taxon>Pseudomonadota</taxon>
        <taxon>Alphaproteobacteria</taxon>
        <taxon>Caulobacterales</taxon>
        <taxon>Caulobacteraceae</taxon>
        <taxon>Brevundimonas</taxon>
    </lineage>
</organism>
<dbReference type="GO" id="GO:0016787">
    <property type="term" value="F:hydrolase activity"/>
    <property type="evidence" value="ECO:0007669"/>
    <property type="project" value="UniProtKB-KW"/>
</dbReference>
<evidence type="ECO:0000256" key="4">
    <source>
        <dbReference type="ARBA" id="ARBA00022801"/>
    </source>
</evidence>
<accession>A0AAJ5X275</accession>
<evidence type="ECO:0000313" key="8">
    <source>
        <dbReference type="Proteomes" id="UP001213664"/>
    </source>
</evidence>